<dbReference type="Gene3D" id="2.40.50.100">
    <property type="match status" value="1"/>
</dbReference>
<keyword evidence="4" id="KW-0472">Membrane</keyword>
<keyword evidence="8" id="KW-1185">Reference proteome</keyword>
<dbReference type="InterPro" id="IPR051909">
    <property type="entry name" value="MFP_Cation_Efflux"/>
</dbReference>
<dbReference type="RefSeq" id="WP_146528309.1">
    <property type="nucleotide sequence ID" value="NZ_SJPV01000007.1"/>
</dbReference>
<reference evidence="7 8" key="1">
    <citation type="submission" date="2019-02" db="EMBL/GenBank/DDBJ databases">
        <title>Deep-cultivation of Planctomycetes and their phenomic and genomic characterization uncovers novel biology.</title>
        <authorList>
            <person name="Wiegand S."/>
            <person name="Jogler M."/>
            <person name="Boedeker C."/>
            <person name="Pinto D."/>
            <person name="Vollmers J."/>
            <person name="Rivas-Marin E."/>
            <person name="Kohn T."/>
            <person name="Peeters S.H."/>
            <person name="Heuer A."/>
            <person name="Rast P."/>
            <person name="Oberbeckmann S."/>
            <person name="Bunk B."/>
            <person name="Jeske O."/>
            <person name="Meyerdierks A."/>
            <person name="Storesund J.E."/>
            <person name="Kallscheuer N."/>
            <person name="Luecker S."/>
            <person name="Lage O.M."/>
            <person name="Pohl T."/>
            <person name="Merkel B.J."/>
            <person name="Hornburger P."/>
            <person name="Mueller R.-W."/>
            <person name="Bruemmer F."/>
            <person name="Labrenz M."/>
            <person name="Spormann A.M."/>
            <person name="Op Den Camp H."/>
            <person name="Overmann J."/>
            <person name="Amann R."/>
            <person name="Jetten M.S.M."/>
            <person name="Mascher T."/>
            <person name="Medema M.H."/>
            <person name="Devos D.P."/>
            <person name="Kaster A.-K."/>
            <person name="Ovreas L."/>
            <person name="Rohde M."/>
            <person name="Galperin M.Y."/>
            <person name="Jogler C."/>
        </authorList>
    </citation>
    <scope>NUCLEOTIDE SEQUENCE [LARGE SCALE GENOMIC DNA]</scope>
    <source>
        <strain evidence="7 8">Poly41</strain>
    </source>
</reference>
<keyword evidence="2" id="KW-0813">Transport</keyword>
<organism evidence="7 8">
    <name type="scientific">Novipirellula artificiosorum</name>
    <dbReference type="NCBI Taxonomy" id="2528016"/>
    <lineage>
        <taxon>Bacteria</taxon>
        <taxon>Pseudomonadati</taxon>
        <taxon>Planctomycetota</taxon>
        <taxon>Planctomycetia</taxon>
        <taxon>Pirellulales</taxon>
        <taxon>Pirellulaceae</taxon>
        <taxon>Novipirellula</taxon>
    </lineage>
</organism>
<dbReference type="GO" id="GO:0022857">
    <property type="term" value="F:transmembrane transporter activity"/>
    <property type="evidence" value="ECO:0007669"/>
    <property type="project" value="InterPro"/>
</dbReference>
<feature type="domain" description="CzcB-like barrel-sandwich hybrid" evidence="6">
    <location>
        <begin position="218"/>
        <end position="390"/>
    </location>
</feature>
<dbReference type="GO" id="GO:0015679">
    <property type="term" value="P:plasma membrane copper ion transport"/>
    <property type="evidence" value="ECO:0007669"/>
    <property type="project" value="TreeGrafter"/>
</dbReference>
<feature type="region of interest" description="Disordered" evidence="3">
    <location>
        <begin position="1"/>
        <end position="20"/>
    </location>
</feature>
<dbReference type="Pfam" id="PF25973">
    <property type="entry name" value="BSH_CzcB"/>
    <property type="match status" value="1"/>
</dbReference>
<keyword evidence="4" id="KW-1133">Transmembrane helix</keyword>
<dbReference type="Pfam" id="PF25954">
    <property type="entry name" value="Beta-barrel_RND_2"/>
    <property type="match status" value="1"/>
</dbReference>
<feature type="transmembrane region" description="Helical" evidence="4">
    <location>
        <begin position="47"/>
        <end position="70"/>
    </location>
</feature>
<proteinExistence type="inferred from homology"/>
<evidence type="ECO:0000259" key="6">
    <source>
        <dbReference type="Pfam" id="PF25973"/>
    </source>
</evidence>
<sequence length="561" mass="60910">MSHSIVDAPKQHPKRHPAEPYVTVRHVQTAEAETGKKSKQRGPLRRGLSLVLGSIGPTLVLIGFAAVFYYGHHNDWRIPKFAALTGTVEPVVTDWCEEHSVPESICVQCDPTLMPKGPDYGWCEVHGVHNCTLEHPDVAQLKETPSILTSDLERAMRALEIAPRKENNSACKVYQTRIQFASIESVRQAGVDVELVQRAPITEAITGSGEIVYDPTRQASLASRLPGTVWLVTKNVGDPVVKGEVLAVIDAAAVGELKTTLLRALAERKLQQQNVSRLSDARGAIAGSRILDAEAALAKAQADVLAADQSLRNLGLPVDVNSLQGLSEQQVLDQLRLIGIPDAIRRQLNSQSITSNLLPVRSPIEGVVVERSVAPGEVVDPARILFQVADVRQMWMTLNVPLENMSQLAIGQPVHFHADGSRMPVVGKLDWISTSADRMTRMVQVRAVLDNADGRLRNETFGTGEIILRSEANAIVIPTGASHWEGCCQVVFVRDKNYFDSPESYKVFHVRSVRLGVTNGGVTEVISGVLPGEVIATDGSDVLRAQLLKNNLGAGCDCVAE</sequence>
<dbReference type="OrthoDB" id="9806939at2"/>
<dbReference type="Proteomes" id="UP000319143">
    <property type="component" value="Unassembled WGS sequence"/>
</dbReference>
<dbReference type="AlphaFoldDB" id="A0A5C6DJ01"/>
<dbReference type="Gene3D" id="2.40.420.20">
    <property type="match status" value="1"/>
</dbReference>
<evidence type="ECO:0000313" key="7">
    <source>
        <dbReference type="EMBL" id="TWU34869.1"/>
    </source>
</evidence>
<dbReference type="EMBL" id="SJPV01000007">
    <property type="protein sequence ID" value="TWU34869.1"/>
    <property type="molecule type" value="Genomic_DNA"/>
</dbReference>
<protein>
    <submittedName>
        <fullName evidence="7">Cobalt-zinc-cadmium resistance protein CzcB</fullName>
    </submittedName>
</protein>
<comment type="caution">
    <text evidence="7">The sequence shown here is derived from an EMBL/GenBank/DDBJ whole genome shotgun (WGS) entry which is preliminary data.</text>
</comment>
<evidence type="ECO:0000256" key="2">
    <source>
        <dbReference type="ARBA" id="ARBA00022448"/>
    </source>
</evidence>
<dbReference type="InterPro" id="IPR058647">
    <property type="entry name" value="BSH_CzcB-like"/>
</dbReference>
<evidence type="ECO:0000256" key="1">
    <source>
        <dbReference type="ARBA" id="ARBA00009477"/>
    </source>
</evidence>
<dbReference type="GO" id="GO:0030313">
    <property type="term" value="C:cell envelope"/>
    <property type="evidence" value="ECO:0007669"/>
    <property type="project" value="TreeGrafter"/>
</dbReference>
<evidence type="ECO:0000259" key="5">
    <source>
        <dbReference type="Pfam" id="PF25954"/>
    </source>
</evidence>
<feature type="domain" description="CusB-like beta-barrel" evidence="5">
    <location>
        <begin position="394"/>
        <end position="463"/>
    </location>
</feature>
<accession>A0A5C6DJ01</accession>
<evidence type="ECO:0000256" key="3">
    <source>
        <dbReference type="SAM" id="MobiDB-lite"/>
    </source>
</evidence>
<dbReference type="InterPro" id="IPR058792">
    <property type="entry name" value="Beta-barrel_RND_2"/>
</dbReference>
<name>A0A5C6DJ01_9BACT</name>
<evidence type="ECO:0000313" key="8">
    <source>
        <dbReference type="Proteomes" id="UP000319143"/>
    </source>
</evidence>
<dbReference type="PANTHER" id="PTHR30097:SF4">
    <property type="entry name" value="SLR6042 PROTEIN"/>
    <property type="match status" value="1"/>
</dbReference>
<dbReference type="PANTHER" id="PTHR30097">
    <property type="entry name" value="CATION EFFLUX SYSTEM PROTEIN CUSB"/>
    <property type="match status" value="1"/>
</dbReference>
<dbReference type="SUPFAM" id="SSF111369">
    <property type="entry name" value="HlyD-like secretion proteins"/>
    <property type="match status" value="1"/>
</dbReference>
<dbReference type="GO" id="GO:0060003">
    <property type="term" value="P:copper ion export"/>
    <property type="evidence" value="ECO:0007669"/>
    <property type="project" value="TreeGrafter"/>
</dbReference>
<dbReference type="GO" id="GO:0016020">
    <property type="term" value="C:membrane"/>
    <property type="evidence" value="ECO:0007669"/>
    <property type="project" value="InterPro"/>
</dbReference>
<evidence type="ECO:0000256" key="4">
    <source>
        <dbReference type="SAM" id="Phobius"/>
    </source>
</evidence>
<dbReference type="NCBIfam" id="TIGR01730">
    <property type="entry name" value="RND_mfp"/>
    <property type="match status" value="1"/>
</dbReference>
<keyword evidence="4" id="KW-0812">Transmembrane</keyword>
<dbReference type="Gene3D" id="2.40.30.170">
    <property type="match status" value="1"/>
</dbReference>
<dbReference type="InterPro" id="IPR006143">
    <property type="entry name" value="RND_pump_MFP"/>
</dbReference>
<gene>
    <name evidence="7" type="primary">czcB_2</name>
    <name evidence="7" type="ORF">Poly41_40120</name>
</gene>
<comment type="similarity">
    <text evidence="1">Belongs to the membrane fusion protein (MFP) (TC 8.A.1) family.</text>
</comment>